<feature type="compositionally biased region" description="Polar residues" evidence="1">
    <location>
        <begin position="7"/>
        <end position="30"/>
    </location>
</feature>
<reference evidence="2 3" key="1">
    <citation type="submission" date="2018-11" db="EMBL/GenBank/DDBJ databases">
        <authorList>
            <consortium name="Pathogen Informatics"/>
        </authorList>
    </citation>
    <scope>NUCLEOTIDE SEQUENCE [LARGE SCALE GENOMIC DNA]</scope>
</reference>
<evidence type="ECO:0000256" key="1">
    <source>
        <dbReference type="SAM" id="MobiDB-lite"/>
    </source>
</evidence>
<accession>A0A3P7IVJ7</accession>
<feature type="non-terminal residue" evidence="2">
    <location>
        <position position="213"/>
    </location>
</feature>
<name>A0A3P7IVJ7_STRVU</name>
<proteinExistence type="predicted"/>
<dbReference type="Proteomes" id="UP000270094">
    <property type="component" value="Unassembled WGS sequence"/>
</dbReference>
<protein>
    <submittedName>
        <fullName evidence="2">Uncharacterized protein</fullName>
    </submittedName>
</protein>
<dbReference type="AlphaFoldDB" id="A0A3P7IVJ7"/>
<feature type="region of interest" description="Disordered" evidence="1">
    <location>
        <begin position="179"/>
        <end position="213"/>
    </location>
</feature>
<sequence>MKDSKSNEGQSSVNSESTQNSMGVQGQTEKPIQKDMTMIDPKEDQVVPSRKMRLKFEGPTYQCIRTNSMAQGVQGNLPVYQCIPTSEIPPAAFEMLAVPAQGLKMQGKELQGPTSRSYMGMEQRPMKMQETMSNHDYMGKERPTRQETMLNSDYRGMQRPTEMQLNRDYMGMQKPKRFEETTLDSDYMGSQRPTGMQGNRDYMEMQKPKRFEE</sequence>
<gene>
    <name evidence="2" type="ORF">SVUK_LOCUS6841</name>
</gene>
<organism evidence="2 3">
    <name type="scientific">Strongylus vulgaris</name>
    <name type="common">Blood worm</name>
    <dbReference type="NCBI Taxonomy" id="40348"/>
    <lineage>
        <taxon>Eukaryota</taxon>
        <taxon>Metazoa</taxon>
        <taxon>Ecdysozoa</taxon>
        <taxon>Nematoda</taxon>
        <taxon>Chromadorea</taxon>
        <taxon>Rhabditida</taxon>
        <taxon>Rhabditina</taxon>
        <taxon>Rhabditomorpha</taxon>
        <taxon>Strongyloidea</taxon>
        <taxon>Strongylidae</taxon>
        <taxon>Strongylus</taxon>
    </lineage>
</organism>
<feature type="compositionally biased region" description="Basic and acidic residues" evidence="1">
    <location>
        <begin position="201"/>
        <end position="213"/>
    </location>
</feature>
<evidence type="ECO:0000313" key="2">
    <source>
        <dbReference type="EMBL" id="VDM71843.1"/>
    </source>
</evidence>
<keyword evidence="3" id="KW-1185">Reference proteome</keyword>
<evidence type="ECO:0000313" key="3">
    <source>
        <dbReference type="Proteomes" id="UP000270094"/>
    </source>
</evidence>
<feature type="region of interest" description="Disordered" evidence="1">
    <location>
        <begin position="1"/>
        <end position="46"/>
    </location>
</feature>
<dbReference type="EMBL" id="UYYB01022352">
    <property type="protein sequence ID" value="VDM71843.1"/>
    <property type="molecule type" value="Genomic_DNA"/>
</dbReference>